<accession>A0A318ZTH1</accession>
<reference evidence="2 3" key="1">
    <citation type="submission" date="2016-12" db="EMBL/GenBank/DDBJ databases">
        <title>The genomes of Aspergillus section Nigri reveals drivers in fungal speciation.</title>
        <authorList>
            <consortium name="DOE Joint Genome Institute"/>
            <person name="Vesth T.C."/>
            <person name="Nybo J."/>
            <person name="Theobald S."/>
            <person name="Brandl J."/>
            <person name="Frisvad J.C."/>
            <person name="Nielsen K.F."/>
            <person name="Lyhne E.K."/>
            <person name="Kogle M.E."/>
            <person name="Kuo A."/>
            <person name="Riley R."/>
            <person name="Clum A."/>
            <person name="Nolan M."/>
            <person name="Lipzen A."/>
            <person name="Salamov A."/>
            <person name="Henrissat B."/>
            <person name="Wiebenga A."/>
            <person name="De Vries R.P."/>
            <person name="Grigoriev I.V."/>
            <person name="Mortensen U.H."/>
            <person name="Andersen M.R."/>
            <person name="Baker S.E."/>
        </authorList>
    </citation>
    <scope>NUCLEOTIDE SEQUENCE [LARGE SCALE GENOMIC DNA]</scope>
    <source>
        <strain evidence="2 3">JOP 1030-1</strain>
    </source>
</reference>
<proteinExistence type="predicted"/>
<evidence type="ECO:0000313" key="2">
    <source>
        <dbReference type="EMBL" id="PYH43378.1"/>
    </source>
</evidence>
<dbReference type="AlphaFoldDB" id="A0A318ZTH1"/>
<feature type="chain" id="PRO_5016403913" description="Secreted protein" evidence="1">
    <location>
        <begin position="32"/>
        <end position="85"/>
    </location>
</feature>
<dbReference type="EMBL" id="KZ821244">
    <property type="protein sequence ID" value="PYH43378.1"/>
    <property type="molecule type" value="Genomic_DNA"/>
</dbReference>
<keyword evidence="3" id="KW-1185">Reference proteome</keyword>
<dbReference type="Proteomes" id="UP000248349">
    <property type="component" value="Unassembled WGS sequence"/>
</dbReference>
<gene>
    <name evidence="2" type="ORF">BP01DRAFT_103193</name>
</gene>
<feature type="signal peptide" evidence="1">
    <location>
        <begin position="1"/>
        <end position="31"/>
    </location>
</feature>
<keyword evidence="1" id="KW-0732">Signal</keyword>
<organism evidence="2 3">
    <name type="scientific">Aspergillus saccharolyticus JOP 1030-1</name>
    <dbReference type="NCBI Taxonomy" id="1450539"/>
    <lineage>
        <taxon>Eukaryota</taxon>
        <taxon>Fungi</taxon>
        <taxon>Dikarya</taxon>
        <taxon>Ascomycota</taxon>
        <taxon>Pezizomycotina</taxon>
        <taxon>Eurotiomycetes</taxon>
        <taxon>Eurotiomycetidae</taxon>
        <taxon>Eurotiales</taxon>
        <taxon>Aspergillaceae</taxon>
        <taxon>Aspergillus</taxon>
        <taxon>Aspergillus subgen. Circumdati</taxon>
    </lineage>
</organism>
<evidence type="ECO:0000256" key="1">
    <source>
        <dbReference type="SAM" id="SignalP"/>
    </source>
</evidence>
<name>A0A318ZTH1_9EURO</name>
<dbReference type="RefSeq" id="XP_025429360.1">
    <property type="nucleotide sequence ID" value="XM_025570257.1"/>
</dbReference>
<protein>
    <recommendedName>
        <fullName evidence="4">Secreted protein</fullName>
    </recommendedName>
</protein>
<evidence type="ECO:0000313" key="3">
    <source>
        <dbReference type="Proteomes" id="UP000248349"/>
    </source>
</evidence>
<dbReference type="GeneID" id="37071485"/>
<evidence type="ECO:0008006" key="4">
    <source>
        <dbReference type="Google" id="ProtNLM"/>
    </source>
</evidence>
<sequence length="85" mass="9593">MCGDRQLPYHPFARLALLLNAASLWLHRGLPLALPICHSVRNAVASPNRRLYRSSFDNDTALYLSAFSDESLPHPRFTNDHATSF</sequence>